<comment type="caution">
    <text evidence="14">The sequence shown here is derived from an EMBL/GenBank/DDBJ whole genome shotgun (WGS) entry which is preliminary data.</text>
</comment>
<comment type="subcellular location">
    <subcellularLocation>
        <location evidence="2">Bacterial flagellum basal body</location>
    </subcellularLocation>
    <subcellularLocation>
        <location evidence="3">Cell outer membrane</location>
    </subcellularLocation>
    <subcellularLocation>
        <location evidence="4">Membrane</location>
        <topology evidence="4">Lipid-anchor</topology>
    </subcellularLocation>
</comment>
<feature type="chain" id="PRO_5046002248" evidence="13">
    <location>
        <begin position="19"/>
        <end position="193"/>
    </location>
</feature>
<evidence type="ECO:0000256" key="13">
    <source>
        <dbReference type="SAM" id="SignalP"/>
    </source>
</evidence>
<comment type="function">
    <text evidence="1">Assembles around the rod to form the L-ring and probably protects the motor/basal body from shearing forces during rotation.</text>
</comment>
<keyword evidence="9" id="KW-0564">Palmitate</keyword>
<dbReference type="Proteomes" id="UP001381174">
    <property type="component" value="Unassembled WGS sequence"/>
</dbReference>
<evidence type="ECO:0000256" key="10">
    <source>
        <dbReference type="ARBA" id="ARBA00023143"/>
    </source>
</evidence>
<evidence type="ECO:0000256" key="9">
    <source>
        <dbReference type="ARBA" id="ARBA00023139"/>
    </source>
</evidence>
<evidence type="ECO:0000256" key="4">
    <source>
        <dbReference type="ARBA" id="ARBA00004635"/>
    </source>
</evidence>
<keyword evidence="14" id="KW-0966">Cell projection</keyword>
<name>A0ABU8JEP4_9GAMM</name>
<evidence type="ECO:0000256" key="1">
    <source>
        <dbReference type="ARBA" id="ARBA00002591"/>
    </source>
</evidence>
<keyword evidence="15" id="KW-1185">Reference proteome</keyword>
<keyword evidence="14" id="KW-0282">Flagellum</keyword>
<evidence type="ECO:0000256" key="2">
    <source>
        <dbReference type="ARBA" id="ARBA00004117"/>
    </source>
</evidence>
<keyword evidence="12" id="KW-0449">Lipoprotein</keyword>
<evidence type="ECO:0000256" key="3">
    <source>
        <dbReference type="ARBA" id="ARBA00004442"/>
    </source>
</evidence>
<evidence type="ECO:0000256" key="5">
    <source>
        <dbReference type="ARBA" id="ARBA00006929"/>
    </source>
</evidence>
<evidence type="ECO:0000313" key="15">
    <source>
        <dbReference type="Proteomes" id="UP001381174"/>
    </source>
</evidence>
<sequence length="193" mass="20228">MAVSTALAMALAAAPAGAQSQAPGSLIQPDSYRGLTADRRAHAVGDMLTVVVVETAHASVSANTDGSHDLQLAAQARTPRGTYPYGLGLSGSDQGEGLTSRAGTLQAQLAVRVTEVEPDGLLHVRGEQSVTINGEQQHIALSGMVREEDILASNLIPSNRISDAQIEFTGQGDVSEAQRHGAIYRFMKWLGLL</sequence>
<gene>
    <name evidence="14" type="ORF">WAT24_11945</name>
</gene>
<evidence type="ECO:0000256" key="12">
    <source>
        <dbReference type="ARBA" id="ARBA00023288"/>
    </source>
</evidence>
<keyword evidence="14" id="KW-0969">Cilium</keyword>
<protein>
    <submittedName>
        <fullName evidence="14">Flagellar basal body L-ring protein FlgH</fullName>
    </submittedName>
</protein>
<accession>A0ABU8JEP4</accession>
<dbReference type="Pfam" id="PF02107">
    <property type="entry name" value="FlgH"/>
    <property type="match status" value="1"/>
</dbReference>
<organism evidence="14 15">
    <name type="scientific">Fulvimonas yonginensis</name>
    <dbReference type="NCBI Taxonomy" id="1495200"/>
    <lineage>
        <taxon>Bacteria</taxon>
        <taxon>Pseudomonadati</taxon>
        <taxon>Pseudomonadota</taxon>
        <taxon>Gammaproteobacteria</taxon>
        <taxon>Lysobacterales</taxon>
        <taxon>Rhodanobacteraceae</taxon>
        <taxon>Fulvimonas</taxon>
    </lineage>
</organism>
<comment type="similarity">
    <text evidence="5">Belongs to the FlgH family.</text>
</comment>
<evidence type="ECO:0000256" key="8">
    <source>
        <dbReference type="ARBA" id="ARBA00023136"/>
    </source>
</evidence>
<feature type="signal peptide" evidence="13">
    <location>
        <begin position="1"/>
        <end position="18"/>
    </location>
</feature>
<proteinExistence type="inferred from homology"/>
<keyword evidence="8" id="KW-0472">Membrane</keyword>
<comment type="subunit">
    <text evidence="6">The basal body constitutes a major portion of the flagellar organelle and consists of four rings (L,P,S, and M) mounted on a central rod.</text>
</comment>
<dbReference type="PRINTS" id="PR01008">
    <property type="entry name" value="FLGLRINGFLGH"/>
</dbReference>
<dbReference type="PANTHER" id="PTHR34933">
    <property type="entry name" value="FLAGELLAR L-RING PROTEIN"/>
    <property type="match status" value="1"/>
</dbReference>
<dbReference type="RefSeq" id="WP_336808102.1">
    <property type="nucleotide sequence ID" value="NZ_JBBBNY010000008.1"/>
</dbReference>
<dbReference type="EMBL" id="JBBBNY010000008">
    <property type="protein sequence ID" value="MEI7037472.1"/>
    <property type="molecule type" value="Genomic_DNA"/>
</dbReference>
<keyword evidence="11" id="KW-0998">Cell outer membrane</keyword>
<evidence type="ECO:0000256" key="11">
    <source>
        <dbReference type="ARBA" id="ARBA00023237"/>
    </source>
</evidence>
<keyword evidence="7 13" id="KW-0732">Signal</keyword>
<keyword evidence="10" id="KW-0975">Bacterial flagellum</keyword>
<dbReference type="InterPro" id="IPR000527">
    <property type="entry name" value="Flag_Lring"/>
</dbReference>
<evidence type="ECO:0000256" key="6">
    <source>
        <dbReference type="ARBA" id="ARBA00011439"/>
    </source>
</evidence>
<reference evidence="14 15" key="1">
    <citation type="journal article" date="2014" name="Int. J. Syst. Evol. Microbiol.">
        <title>Fulvimonas yonginensis sp. nov., isolated from greenhouse soil, and emended description of the genus Fulvimonas.</title>
        <authorList>
            <person name="Ahn J.H."/>
            <person name="Kim S.J."/>
            <person name="Weon H.Y."/>
            <person name="Hong S.B."/>
            <person name="Seok S.J."/>
            <person name="Kwon S.W."/>
        </authorList>
    </citation>
    <scope>NUCLEOTIDE SEQUENCE [LARGE SCALE GENOMIC DNA]</scope>
    <source>
        <strain evidence="14 15">KACC 16952</strain>
    </source>
</reference>
<evidence type="ECO:0000256" key="7">
    <source>
        <dbReference type="ARBA" id="ARBA00022729"/>
    </source>
</evidence>
<dbReference type="PANTHER" id="PTHR34933:SF1">
    <property type="entry name" value="FLAGELLAR L-RING PROTEIN"/>
    <property type="match status" value="1"/>
</dbReference>
<evidence type="ECO:0000313" key="14">
    <source>
        <dbReference type="EMBL" id="MEI7037472.1"/>
    </source>
</evidence>